<feature type="transmembrane region" description="Helical" evidence="8">
    <location>
        <begin position="141"/>
        <end position="161"/>
    </location>
</feature>
<dbReference type="Pfam" id="PF08395">
    <property type="entry name" value="7tm_7"/>
    <property type="match status" value="1"/>
</dbReference>
<organism evidence="9 10">
    <name type="scientific">Cephus cinctus</name>
    <name type="common">Wheat stem sawfly</name>
    <dbReference type="NCBI Taxonomy" id="211228"/>
    <lineage>
        <taxon>Eukaryota</taxon>
        <taxon>Metazoa</taxon>
        <taxon>Ecdysozoa</taxon>
        <taxon>Arthropoda</taxon>
        <taxon>Hexapoda</taxon>
        <taxon>Insecta</taxon>
        <taxon>Pterygota</taxon>
        <taxon>Neoptera</taxon>
        <taxon>Endopterygota</taxon>
        <taxon>Hymenoptera</taxon>
        <taxon>Cephoidea</taxon>
        <taxon>Cephidae</taxon>
        <taxon>Cephus</taxon>
    </lineage>
</organism>
<feature type="transmembrane region" description="Helical" evidence="8">
    <location>
        <begin position="222"/>
        <end position="245"/>
    </location>
</feature>
<evidence type="ECO:0000256" key="2">
    <source>
        <dbReference type="ARBA" id="ARBA00022475"/>
    </source>
</evidence>
<evidence type="ECO:0000256" key="1">
    <source>
        <dbReference type="ARBA" id="ARBA00004651"/>
    </source>
</evidence>
<gene>
    <name evidence="10" type="primary">LOC107262747</name>
</gene>
<evidence type="ECO:0000256" key="6">
    <source>
        <dbReference type="ARBA" id="ARBA00023170"/>
    </source>
</evidence>
<dbReference type="GeneID" id="107262747"/>
<dbReference type="Proteomes" id="UP000694920">
    <property type="component" value="Unplaced"/>
</dbReference>
<dbReference type="OrthoDB" id="6625921at2759"/>
<dbReference type="AlphaFoldDB" id="A0A3L9M0P4"/>
<dbReference type="GO" id="GO:0030424">
    <property type="term" value="C:axon"/>
    <property type="evidence" value="ECO:0007669"/>
    <property type="project" value="TreeGrafter"/>
</dbReference>
<protein>
    <recommendedName>
        <fullName evidence="8">Gustatory receptor</fullName>
    </recommendedName>
</protein>
<feature type="transmembrane region" description="Helical" evidence="8">
    <location>
        <begin position="291"/>
        <end position="318"/>
    </location>
</feature>
<feature type="transmembrane region" description="Helical" evidence="8">
    <location>
        <begin position="100"/>
        <end position="121"/>
    </location>
</feature>
<name>A0A3L9M0P4_CEPCN</name>
<accession>A0A3L9M0P4</accession>
<dbReference type="GO" id="GO:0005886">
    <property type="term" value="C:plasma membrane"/>
    <property type="evidence" value="ECO:0007669"/>
    <property type="project" value="UniProtKB-SubCell"/>
</dbReference>
<dbReference type="GO" id="GO:0030425">
    <property type="term" value="C:dendrite"/>
    <property type="evidence" value="ECO:0007669"/>
    <property type="project" value="TreeGrafter"/>
</dbReference>
<keyword evidence="4 8" id="KW-1133">Transmembrane helix</keyword>
<dbReference type="GO" id="GO:0007165">
    <property type="term" value="P:signal transduction"/>
    <property type="evidence" value="ECO:0007669"/>
    <property type="project" value="UniProtKB-KW"/>
</dbReference>
<dbReference type="GO" id="GO:0043025">
    <property type="term" value="C:neuronal cell body"/>
    <property type="evidence" value="ECO:0007669"/>
    <property type="project" value="TreeGrafter"/>
</dbReference>
<sequence length="443" mass="50816">MVLERLSRTMSAFRTSRVAPKYGMNDFIGGMQPRIMYIDQMNNKEKISHPMRIPIEAFKKHDKGELDVVYDNIKPVVTVIRIMGALPITRTRSGITRFKLASNAMIYSAVVYFALTAHVLYVAWNRIRIVGAVEGRFEESVIAYLFIVYLMPNFLIPLLWYETPKHAECFNHWKEFQIFYKRITTRDLPINLKRRALWTAILVPILSAAAMIGTHLTMINFSIWQIIPYVYVTAFINISGAYWYIHCAAISRSANVLAQDFKHALRNNVQATTVAEYRALWLHLNRITRKIGVMCCYSFTILTIYLFFSLTLSIYGLFSQLQDGLTIKDAGLTLSACSNIILLHFICDQAHAASQHVRVHFQKKLLLVEISDLNPDAQTEIDMFLRATEMNPSDMSLGGFFDVNRNLFKSFLGTMVTYLVVLLQFQISLPESKNNDNATMDNI</sequence>
<comment type="caution">
    <text evidence="8">Lacks conserved residue(s) required for the propagation of feature annotation.</text>
</comment>
<dbReference type="InterPro" id="IPR013604">
    <property type="entry name" value="7TM_chemorcpt"/>
</dbReference>
<dbReference type="PANTHER" id="PTHR21143:SF131">
    <property type="entry name" value="GUSTATORY AND ODORANT RECEPTOR 63A-RELATED"/>
    <property type="match status" value="1"/>
</dbReference>
<feature type="transmembrane region" description="Helical" evidence="8">
    <location>
        <begin position="196"/>
        <end position="216"/>
    </location>
</feature>
<keyword evidence="9" id="KW-1185">Reference proteome</keyword>
<evidence type="ECO:0000256" key="4">
    <source>
        <dbReference type="ARBA" id="ARBA00022989"/>
    </source>
</evidence>
<comment type="similarity">
    <text evidence="8">Belongs to the insect chemoreceptor superfamily. Gustatory receptor (GR) family.</text>
</comment>
<keyword evidence="5 8" id="KW-0472">Membrane</keyword>
<evidence type="ECO:0000313" key="9">
    <source>
        <dbReference type="Proteomes" id="UP000694920"/>
    </source>
</evidence>
<proteinExistence type="inferred from homology"/>
<dbReference type="PANTHER" id="PTHR21143">
    <property type="entry name" value="INVERTEBRATE GUSTATORY RECEPTOR"/>
    <property type="match status" value="1"/>
</dbReference>
<evidence type="ECO:0000313" key="10">
    <source>
        <dbReference type="RefSeq" id="XP_015584748.1"/>
    </source>
</evidence>
<dbReference type="KEGG" id="ccin:107262747"/>
<evidence type="ECO:0000256" key="3">
    <source>
        <dbReference type="ARBA" id="ARBA00022692"/>
    </source>
</evidence>
<reference evidence="10" key="1">
    <citation type="submission" date="2025-08" db="UniProtKB">
        <authorList>
            <consortium name="RefSeq"/>
        </authorList>
    </citation>
    <scope>IDENTIFICATION</scope>
</reference>
<comment type="function">
    <text evidence="8">Gustatory receptor which mediates acceptance or avoidance behavior, depending on its substrates.</text>
</comment>
<dbReference type="RefSeq" id="XP_015584748.1">
    <property type="nucleotide sequence ID" value="XM_015729262.2"/>
</dbReference>
<evidence type="ECO:0000256" key="8">
    <source>
        <dbReference type="RuleBase" id="RU363108"/>
    </source>
</evidence>
<keyword evidence="7 8" id="KW-0807">Transducer</keyword>
<keyword evidence="3 8" id="KW-0812">Transmembrane</keyword>
<feature type="transmembrane region" description="Helical" evidence="8">
    <location>
        <begin position="407"/>
        <end position="425"/>
    </location>
</feature>
<evidence type="ECO:0000256" key="5">
    <source>
        <dbReference type="ARBA" id="ARBA00023136"/>
    </source>
</evidence>
<keyword evidence="2 8" id="KW-1003">Cell membrane</keyword>
<evidence type="ECO:0000256" key="7">
    <source>
        <dbReference type="ARBA" id="ARBA00023224"/>
    </source>
</evidence>
<comment type="subcellular location">
    <subcellularLocation>
        <location evidence="1 8">Cell membrane</location>
        <topology evidence="1 8">Multi-pass membrane protein</topology>
    </subcellularLocation>
</comment>
<dbReference type="GO" id="GO:0050909">
    <property type="term" value="P:sensory perception of taste"/>
    <property type="evidence" value="ECO:0007669"/>
    <property type="project" value="InterPro"/>
</dbReference>
<keyword evidence="6 8" id="KW-0675">Receptor</keyword>